<organism evidence="2 4">
    <name type="scientific">Rotaria socialis</name>
    <dbReference type="NCBI Taxonomy" id="392032"/>
    <lineage>
        <taxon>Eukaryota</taxon>
        <taxon>Metazoa</taxon>
        <taxon>Spiralia</taxon>
        <taxon>Gnathifera</taxon>
        <taxon>Rotifera</taxon>
        <taxon>Eurotatoria</taxon>
        <taxon>Bdelloidea</taxon>
        <taxon>Philodinida</taxon>
        <taxon>Philodinidae</taxon>
        <taxon>Rotaria</taxon>
    </lineage>
</organism>
<evidence type="ECO:0000313" key="3">
    <source>
        <dbReference type="EMBL" id="CAF3788323.1"/>
    </source>
</evidence>
<sequence>MYHQLSSTSRLAQYESFTQSTQTEIFNVNSKDVITTNQKSRIQRWIFGMMIGSAPFFAVIMCWMFVSVCINNLVRYYQRRKRKHRHDARANGIKNIVSRINV</sequence>
<feature type="transmembrane region" description="Helical" evidence="1">
    <location>
        <begin position="45"/>
        <end position="74"/>
    </location>
</feature>
<dbReference type="Proteomes" id="UP000663869">
    <property type="component" value="Unassembled WGS sequence"/>
</dbReference>
<dbReference type="EMBL" id="CAJNYU010001291">
    <property type="protein sequence ID" value="CAF3425314.1"/>
    <property type="molecule type" value="Genomic_DNA"/>
</dbReference>
<accession>A0A818C9Z8</accession>
<evidence type="ECO:0000256" key="1">
    <source>
        <dbReference type="SAM" id="Phobius"/>
    </source>
</evidence>
<dbReference type="EMBL" id="CAJNYV010005882">
    <property type="protein sequence ID" value="CAF3788323.1"/>
    <property type="molecule type" value="Genomic_DNA"/>
</dbReference>
<comment type="caution">
    <text evidence="2">The sequence shown here is derived from an EMBL/GenBank/DDBJ whole genome shotgun (WGS) entry which is preliminary data.</text>
</comment>
<reference evidence="2" key="1">
    <citation type="submission" date="2021-02" db="EMBL/GenBank/DDBJ databases">
        <authorList>
            <person name="Nowell W R."/>
        </authorList>
    </citation>
    <scope>NUCLEOTIDE SEQUENCE</scope>
</reference>
<evidence type="ECO:0000313" key="2">
    <source>
        <dbReference type="EMBL" id="CAF3425314.1"/>
    </source>
</evidence>
<proteinExistence type="predicted"/>
<keyword evidence="1" id="KW-0812">Transmembrane</keyword>
<gene>
    <name evidence="2" type="ORF">FME351_LOCUS11304</name>
    <name evidence="3" type="ORF">KIK155_LOCUS31727</name>
</gene>
<dbReference type="AlphaFoldDB" id="A0A818C9Z8"/>
<keyword evidence="1" id="KW-1133">Transmembrane helix</keyword>
<name>A0A818C9Z8_9BILA</name>
<keyword evidence="1" id="KW-0472">Membrane</keyword>
<protein>
    <submittedName>
        <fullName evidence="2">Uncharacterized protein</fullName>
    </submittedName>
</protein>
<evidence type="ECO:0000313" key="4">
    <source>
        <dbReference type="Proteomes" id="UP000663869"/>
    </source>
</evidence>
<dbReference type="Proteomes" id="UP000663865">
    <property type="component" value="Unassembled WGS sequence"/>
</dbReference>